<sequence length="59" mass="6572">MPCGVNQTSHARSCALIFLVEREKGERGEREREKEGGRESERERGGGERGRGEREGGGR</sequence>
<dbReference type="AlphaFoldDB" id="A0A7I8IU37"/>
<dbReference type="EMBL" id="CACRZD030000006">
    <property type="protein sequence ID" value="CAA6661060.1"/>
    <property type="molecule type" value="Genomic_DNA"/>
</dbReference>
<keyword evidence="3" id="KW-1185">Reference proteome</keyword>
<name>A0A7I8IU37_SPIIN</name>
<proteinExistence type="predicted"/>
<protein>
    <submittedName>
        <fullName evidence="2">Uncharacterized protein</fullName>
    </submittedName>
</protein>
<accession>A0A7I8IU37</accession>
<organism evidence="2">
    <name type="scientific">Spirodela intermedia</name>
    <name type="common">Intermediate duckweed</name>
    <dbReference type="NCBI Taxonomy" id="51605"/>
    <lineage>
        <taxon>Eukaryota</taxon>
        <taxon>Viridiplantae</taxon>
        <taxon>Streptophyta</taxon>
        <taxon>Embryophyta</taxon>
        <taxon>Tracheophyta</taxon>
        <taxon>Spermatophyta</taxon>
        <taxon>Magnoliopsida</taxon>
        <taxon>Liliopsida</taxon>
        <taxon>Araceae</taxon>
        <taxon>Lemnoideae</taxon>
        <taxon>Spirodela</taxon>
    </lineage>
</organism>
<dbReference type="EMBL" id="LR743593">
    <property type="protein sequence ID" value="CAA2621353.1"/>
    <property type="molecule type" value="Genomic_DNA"/>
</dbReference>
<gene>
    <name evidence="2" type="ORF">SI7747_06007458</name>
</gene>
<evidence type="ECO:0000313" key="2">
    <source>
        <dbReference type="EMBL" id="CAA2621353.1"/>
    </source>
</evidence>
<dbReference type="Proteomes" id="UP001189122">
    <property type="component" value="Unassembled WGS sequence"/>
</dbReference>
<evidence type="ECO:0000256" key="1">
    <source>
        <dbReference type="SAM" id="MobiDB-lite"/>
    </source>
</evidence>
<feature type="region of interest" description="Disordered" evidence="1">
    <location>
        <begin position="20"/>
        <end position="59"/>
    </location>
</feature>
<evidence type="ECO:0000313" key="3">
    <source>
        <dbReference type="Proteomes" id="UP001189122"/>
    </source>
</evidence>
<reference evidence="2 3" key="1">
    <citation type="submission" date="2019-12" db="EMBL/GenBank/DDBJ databases">
        <authorList>
            <person name="Scholz U."/>
            <person name="Mascher M."/>
            <person name="Fiebig A."/>
        </authorList>
    </citation>
    <scope>NUCLEOTIDE SEQUENCE</scope>
</reference>